<keyword evidence="18" id="KW-1185">Reference proteome</keyword>
<evidence type="ECO:0000313" key="17">
    <source>
        <dbReference type="EMBL" id="MDJ1504975.1"/>
    </source>
</evidence>
<keyword evidence="9 15" id="KW-0418">Kinase</keyword>
<organism evidence="17 18">
    <name type="scientific">Xanthocytophaga agilis</name>
    <dbReference type="NCBI Taxonomy" id="3048010"/>
    <lineage>
        <taxon>Bacteria</taxon>
        <taxon>Pseudomonadati</taxon>
        <taxon>Bacteroidota</taxon>
        <taxon>Cytophagia</taxon>
        <taxon>Cytophagales</taxon>
        <taxon>Rhodocytophagaceae</taxon>
        <taxon>Xanthocytophaga</taxon>
    </lineage>
</organism>
<dbReference type="Pfam" id="PF01687">
    <property type="entry name" value="Flavokinase"/>
    <property type="match status" value="1"/>
</dbReference>
<keyword evidence="10 15" id="KW-0274">FAD</keyword>
<evidence type="ECO:0000256" key="9">
    <source>
        <dbReference type="ARBA" id="ARBA00022777"/>
    </source>
</evidence>
<evidence type="ECO:0000256" key="2">
    <source>
        <dbReference type="ARBA" id="ARBA00004726"/>
    </source>
</evidence>
<dbReference type="InterPro" id="IPR014729">
    <property type="entry name" value="Rossmann-like_a/b/a_fold"/>
</dbReference>
<dbReference type="Pfam" id="PF06574">
    <property type="entry name" value="FAD_syn"/>
    <property type="match status" value="1"/>
</dbReference>
<accession>A0AAE3UH20</accession>
<comment type="pathway">
    <text evidence="3 15">Cofactor biosynthesis; FMN biosynthesis; FMN from riboflavin (ATP route): step 1/1.</text>
</comment>
<name>A0AAE3UH20_9BACT</name>
<dbReference type="PANTHER" id="PTHR22749:SF6">
    <property type="entry name" value="RIBOFLAVIN KINASE"/>
    <property type="match status" value="1"/>
</dbReference>
<feature type="domain" description="Riboflavin kinase" evidence="16">
    <location>
        <begin position="182"/>
        <end position="307"/>
    </location>
</feature>
<dbReference type="Gene3D" id="2.40.30.30">
    <property type="entry name" value="Riboflavin kinase-like"/>
    <property type="match status" value="1"/>
</dbReference>
<evidence type="ECO:0000259" key="16">
    <source>
        <dbReference type="SMART" id="SM00904"/>
    </source>
</evidence>
<keyword evidence="8 15" id="KW-0547">Nucleotide-binding</keyword>
<evidence type="ECO:0000256" key="12">
    <source>
        <dbReference type="ARBA" id="ARBA00023268"/>
    </source>
</evidence>
<comment type="similarity">
    <text evidence="15">Belongs to the ribF family.</text>
</comment>
<dbReference type="GO" id="GO:0009231">
    <property type="term" value="P:riboflavin biosynthetic process"/>
    <property type="evidence" value="ECO:0007669"/>
    <property type="project" value="InterPro"/>
</dbReference>
<comment type="function">
    <text evidence="1">Catalyzes the phosphorylation of riboflavin to FMN followed by the adenylation of FMN to FAD.</text>
</comment>
<dbReference type="Proteomes" id="UP001232063">
    <property type="component" value="Unassembled WGS sequence"/>
</dbReference>
<dbReference type="NCBIfam" id="TIGR00083">
    <property type="entry name" value="ribF"/>
    <property type="match status" value="1"/>
</dbReference>
<dbReference type="InterPro" id="IPR015865">
    <property type="entry name" value="Riboflavin_kinase_bac/euk"/>
</dbReference>
<keyword evidence="6 15" id="KW-0808">Transferase</keyword>
<comment type="pathway">
    <text evidence="2 15">Cofactor biosynthesis; FAD biosynthesis; FAD from FMN: step 1/1.</text>
</comment>
<dbReference type="InterPro" id="IPR015864">
    <property type="entry name" value="FAD_synthase"/>
</dbReference>
<dbReference type="PANTHER" id="PTHR22749">
    <property type="entry name" value="RIBOFLAVIN KINASE/FMN ADENYLYLTRANSFERASE"/>
    <property type="match status" value="1"/>
</dbReference>
<dbReference type="PIRSF" id="PIRSF004491">
    <property type="entry name" value="FAD_Synth"/>
    <property type="match status" value="1"/>
</dbReference>
<evidence type="ECO:0000256" key="4">
    <source>
        <dbReference type="ARBA" id="ARBA00022630"/>
    </source>
</evidence>
<dbReference type="EMBL" id="JASJOU010000014">
    <property type="protein sequence ID" value="MDJ1504975.1"/>
    <property type="molecule type" value="Genomic_DNA"/>
</dbReference>
<dbReference type="GO" id="GO:0008531">
    <property type="term" value="F:riboflavin kinase activity"/>
    <property type="evidence" value="ECO:0007669"/>
    <property type="project" value="UniProtKB-UniRule"/>
</dbReference>
<dbReference type="SUPFAM" id="SSF52374">
    <property type="entry name" value="Nucleotidylyl transferase"/>
    <property type="match status" value="1"/>
</dbReference>
<dbReference type="InterPro" id="IPR023465">
    <property type="entry name" value="Riboflavin_kinase_dom_sf"/>
</dbReference>
<dbReference type="SUPFAM" id="SSF82114">
    <property type="entry name" value="Riboflavin kinase-like"/>
    <property type="match status" value="1"/>
</dbReference>
<dbReference type="EC" id="2.7.7.2" evidence="15"/>
<evidence type="ECO:0000256" key="3">
    <source>
        <dbReference type="ARBA" id="ARBA00005201"/>
    </source>
</evidence>
<keyword evidence="4 15" id="KW-0285">Flavoprotein</keyword>
<evidence type="ECO:0000313" key="18">
    <source>
        <dbReference type="Proteomes" id="UP001232063"/>
    </source>
</evidence>
<evidence type="ECO:0000256" key="8">
    <source>
        <dbReference type="ARBA" id="ARBA00022741"/>
    </source>
</evidence>
<keyword evidence="11 15" id="KW-0067">ATP-binding</keyword>
<gene>
    <name evidence="17" type="ORF">QNI22_30205</name>
</gene>
<proteinExistence type="inferred from homology"/>
<dbReference type="FunFam" id="3.40.50.620:FF:000021">
    <property type="entry name" value="Riboflavin biosynthesis protein"/>
    <property type="match status" value="1"/>
</dbReference>
<sequence length="309" mass="34832">MNIYHTLEEFHKLSNAIVTSGTFDGVHLGHQKILARLREIAQTTSGESVVITYWPHPRTVVSEATDLHLLSTIEEKIELLQQQGVQHLLIIPFTRDFSELTSEQFIRQILVDKIGTQKLVIGYDHRFGRNREGSFEHLSQNASLYGFEVEEIPRQDVDHVGVSSSKIRQALLEGNVHIAAEYLGRAYSLTGVVVKGNQLGRTIGYPTANIHVSESYKLIPADGVYAVQVQLNDKIHGGMMNIGMRPTIHGTHRTAEVNIFNFDEDIYGTDITVSFIEKIRNEEKFNGLDALKAQLLQDKQTALQLLKKY</sequence>
<evidence type="ECO:0000256" key="14">
    <source>
        <dbReference type="ARBA" id="ARBA00049494"/>
    </source>
</evidence>
<keyword evidence="7 15" id="KW-0548">Nucleotidyltransferase</keyword>
<dbReference type="GO" id="GO:0003919">
    <property type="term" value="F:FMN adenylyltransferase activity"/>
    <property type="evidence" value="ECO:0007669"/>
    <property type="project" value="UniProtKB-UniRule"/>
</dbReference>
<evidence type="ECO:0000256" key="13">
    <source>
        <dbReference type="ARBA" id="ARBA00047880"/>
    </source>
</evidence>
<evidence type="ECO:0000256" key="7">
    <source>
        <dbReference type="ARBA" id="ARBA00022695"/>
    </source>
</evidence>
<evidence type="ECO:0000256" key="10">
    <source>
        <dbReference type="ARBA" id="ARBA00022827"/>
    </source>
</evidence>
<dbReference type="GO" id="GO:0005524">
    <property type="term" value="F:ATP binding"/>
    <property type="evidence" value="ECO:0007669"/>
    <property type="project" value="UniProtKB-UniRule"/>
</dbReference>
<dbReference type="RefSeq" id="WP_314516708.1">
    <property type="nucleotide sequence ID" value="NZ_JASJOU010000014.1"/>
</dbReference>
<dbReference type="SMART" id="SM00904">
    <property type="entry name" value="Flavokinase"/>
    <property type="match status" value="1"/>
</dbReference>
<evidence type="ECO:0000256" key="1">
    <source>
        <dbReference type="ARBA" id="ARBA00002121"/>
    </source>
</evidence>
<dbReference type="GO" id="GO:0009398">
    <property type="term" value="P:FMN biosynthetic process"/>
    <property type="evidence" value="ECO:0007669"/>
    <property type="project" value="UniProtKB-UniRule"/>
</dbReference>
<reference evidence="17" key="1">
    <citation type="submission" date="2023-05" db="EMBL/GenBank/DDBJ databases">
        <authorList>
            <person name="Zhang X."/>
        </authorList>
    </citation>
    <scope>NUCLEOTIDE SEQUENCE</scope>
    <source>
        <strain evidence="17">BD1B2-1</strain>
    </source>
</reference>
<keyword evidence="12" id="KW-0511">Multifunctional enzyme</keyword>
<comment type="caution">
    <text evidence="17">The sequence shown here is derived from an EMBL/GenBank/DDBJ whole genome shotgun (WGS) entry which is preliminary data.</text>
</comment>
<evidence type="ECO:0000256" key="6">
    <source>
        <dbReference type="ARBA" id="ARBA00022679"/>
    </source>
</evidence>
<dbReference type="FunFam" id="2.40.30.30:FF:000003">
    <property type="entry name" value="Riboflavin biosynthesis protein"/>
    <property type="match status" value="1"/>
</dbReference>
<dbReference type="EC" id="2.7.1.26" evidence="15"/>
<protein>
    <recommendedName>
        <fullName evidence="15">Riboflavin biosynthesis protein</fullName>
    </recommendedName>
    <domain>
        <recommendedName>
            <fullName evidence="15">Riboflavin kinase</fullName>
            <ecNumber evidence="15">2.7.1.26</ecNumber>
        </recommendedName>
        <alternativeName>
            <fullName evidence="15">Flavokinase</fullName>
        </alternativeName>
    </domain>
    <domain>
        <recommendedName>
            <fullName evidence="15">FMN adenylyltransferase</fullName>
            <ecNumber evidence="15">2.7.7.2</ecNumber>
        </recommendedName>
        <alternativeName>
            <fullName evidence="15">FAD pyrophosphorylase</fullName>
        </alternativeName>
        <alternativeName>
            <fullName evidence="15">FAD synthase</fullName>
        </alternativeName>
    </domain>
</protein>
<dbReference type="AlphaFoldDB" id="A0AAE3UH20"/>
<dbReference type="Gene3D" id="3.40.50.620">
    <property type="entry name" value="HUPs"/>
    <property type="match status" value="1"/>
</dbReference>
<evidence type="ECO:0000256" key="5">
    <source>
        <dbReference type="ARBA" id="ARBA00022643"/>
    </source>
</evidence>
<keyword evidence="5 15" id="KW-0288">FMN</keyword>
<dbReference type="NCBIfam" id="NF004160">
    <property type="entry name" value="PRK05627.1-3"/>
    <property type="match status" value="1"/>
</dbReference>
<comment type="catalytic activity">
    <reaction evidence="13 15">
        <text>riboflavin + ATP = FMN + ADP + H(+)</text>
        <dbReference type="Rhea" id="RHEA:14357"/>
        <dbReference type="ChEBI" id="CHEBI:15378"/>
        <dbReference type="ChEBI" id="CHEBI:30616"/>
        <dbReference type="ChEBI" id="CHEBI:57986"/>
        <dbReference type="ChEBI" id="CHEBI:58210"/>
        <dbReference type="ChEBI" id="CHEBI:456216"/>
        <dbReference type="EC" id="2.7.1.26"/>
    </reaction>
</comment>
<dbReference type="GO" id="GO:0006747">
    <property type="term" value="P:FAD biosynthetic process"/>
    <property type="evidence" value="ECO:0007669"/>
    <property type="project" value="UniProtKB-UniRule"/>
</dbReference>
<dbReference type="CDD" id="cd02064">
    <property type="entry name" value="FAD_synthetase_N"/>
    <property type="match status" value="1"/>
</dbReference>
<evidence type="ECO:0000256" key="15">
    <source>
        <dbReference type="PIRNR" id="PIRNR004491"/>
    </source>
</evidence>
<dbReference type="InterPro" id="IPR023468">
    <property type="entry name" value="Riboflavin_kinase"/>
</dbReference>
<comment type="catalytic activity">
    <reaction evidence="14 15">
        <text>FMN + ATP + H(+) = FAD + diphosphate</text>
        <dbReference type="Rhea" id="RHEA:17237"/>
        <dbReference type="ChEBI" id="CHEBI:15378"/>
        <dbReference type="ChEBI" id="CHEBI:30616"/>
        <dbReference type="ChEBI" id="CHEBI:33019"/>
        <dbReference type="ChEBI" id="CHEBI:57692"/>
        <dbReference type="ChEBI" id="CHEBI:58210"/>
        <dbReference type="EC" id="2.7.7.2"/>
    </reaction>
</comment>
<dbReference type="InterPro" id="IPR002606">
    <property type="entry name" value="Riboflavin_kinase_bac"/>
</dbReference>
<evidence type="ECO:0000256" key="11">
    <source>
        <dbReference type="ARBA" id="ARBA00022840"/>
    </source>
</evidence>
<dbReference type="NCBIfam" id="NF004162">
    <property type="entry name" value="PRK05627.1-5"/>
    <property type="match status" value="1"/>
</dbReference>